<reference evidence="10 11" key="1">
    <citation type="submission" date="2017-09" db="EMBL/GenBank/DDBJ databases">
        <title>Complete genome sequence of Verrucomicrobial strain HZ-65, isolated from freshwater.</title>
        <authorList>
            <person name="Choi A."/>
        </authorList>
    </citation>
    <scope>NUCLEOTIDE SEQUENCE [LARGE SCALE GENOMIC DNA]</scope>
    <source>
        <strain evidence="10 11">HZ-65</strain>
    </source>
</reference>
<proteinExistence type="inferred from homology"/>
<evidence type="ECO:0000259" key="8">
    <source>
        <dbReference type="Pfam" id="PF01545"/>
    </source>
</evidence>
<evidence type="ECO:0000256" key="2">
    <source>
        <dbReference type="ARBA" id="ARBA00008114"/>
    </source>
</evidence>
<evidence type="ECO:0000259" key="9">
    <source>
        <dbReference type="Pfam" id="PF16916"/>
    </source>
</evidence>
<protein>
    <submittedName>
        <fullName evidence="10">Cation-efflux pump</fullName>
    </submittedName>
</protein>
<dbReference type="Pfam" id="PF16916">
    <property type="entry name" value="ZT_dimer"/>
    <property type="match status" value="1"/>
</dbReference>
<feature type="transmembrane region" description="Helical" evidence="7">
    <location>
        <begin position="138"/>
        <end position="158"/>
    </location>
</feature>
<dbReference type="Gene3D" id="1.20.1510.10">
    <property type="entry name" value="Cation efflux protein transmembrane domain"/>
    <property type="match status" value="1"/>
</dbReference>
<evidence type="ECO:0000256" key="7">
    <source>
        <dbReference type="SAM" id="Phobius"/>
    </source>
</evidence>
<dbReference type="GO" id="GO:0016020">
    <property type="term" value="C:membrane"/>
    <property type="evidence" value="ECO:0007669"/>
    <property type="project" value="UniProtKB-SubCell"/>
</dbReference>
<dbReference type="SUPFAM" id="SSF161111">
    <property type="entry name" value="Cation efflux protein transmembrane domain-like"/>
    <property type="match status" value="1"/>
</dbReference>
<organism evidence="10 11">
    <name type="scientific">Nibricoccus aquaticus</name>
    <dbReference type="NCBI Taxonomy" id="2576891"/>
    <lineage>
        <taxon>Bacteria</taxon>
        <taxon>Pseudomonadati</taxon>
        <taxon>Verrucomicrobiota</taxon>
        <taxon>Opitutia</taxon>
        <taxon>Opitutales</taxon>
        <taxon>Opitutaceae</taxon>
        <taxon>Nibricoccus</taxon>
    </lineage>
</organism>
<dbReference type="InterPro" id="IPR027470">
    <property type="entry name" value="Cation_efflux_CTD"/>
</dbReference>
<dbReference type="GO" id="GO:0008324">
    <property type="term" value="F:monoatomic cation transmembrane transporter activity"/>
    <property type="evidence" value="ECO:0007669"/>
    <property type="project" value="InterPro"/>
</dbReference>
<feature type="transmembrane region" description="Helical" evidence="7">
    <location>
        <begin position="170"/>
        <end position="187"/>
    </location>
</feature>
<dbReference type="OrthoDB" id="9806522at2"/>
<evidence type="ECO:0000256" key="1">
    <source>
        <dbReference type="ARBA" id="ARBA00004141"/>
    </source>
</evidence>
<dbReference type="Proteomes" id="UP000217265">
    <property type="component" value="Chromosome"/>
</dbReference>
<dbReference type="InterPro" id="IPR027469">
    <property type="entry name" value="Cation_efflux_TMD_sf"/>
</dbReference>
<sequence length="279" mass="29381">MRGIALNATLAAVKIAGGVIGNTYALIADGVESLVDIFSSALVWAGLRVAVRPPDDNHPYGHGKAESLAGLAVALFMLFAAGWIGWHSVHEIRTPHHAPHWGTLPLLAGIIGVKYAFSRKLVEVGREAGSTSLGIEAWHHLADALTSAAAFIGIAIAVWGGAGYESADDWAALAACLVIAINGVTLARRALDDVMDVAVPREFETQIRATAAAVPGVRGLEKCRIRKSGLQHIVDIHVEVDGRLSVHEGHRIAGAVKHALLASPHRVSDVLVHIEPAAE</sequence>
<keyword evidence="4 7" id="KW-0812">Transmembrane</keyword>
<dbReference type="KEGG" id="vbh:CMV30_08995"/>
<dbReference type="SUPFAM" id="SSF160240">
    <property type="entry name" value="Cation efflux protein cytoplasmic domain-like"/>
    <property type="match status" value="1"/>
</dbReference>
<comment type="similarity">
    <text evidence="2">Belongs to the cation diffusion facilitator (CDF) transporter (TC 2.A.4) family.</text>
</comment>
<dbReference type="PANTHER" id="PTHR43840:SF15">
    <property type="entry name" value="MITOCHONDRIAL METAL TRANSPORTER 1-RELATED"/>
    <property type="match status" value="1"/>
</dbReference>
<evidence type="ECO:0000256" key="6">
    <source>
        <dbReference type="ARBA" id="ARBA00023136"/>
    </source>
</evidence>
<evidence type="ECO:0000256" key="3">
    <source>
        <dbReference type="ARBA" id="ARBA00022448"/>
    </source>
</evidence>
<feature type="domain" description="Cation efflux protein transmembrane" evidence="8">
    <location>
        <begin position="3"/>
        <end position="193"/>
    </location>
</feature>
<comment type="subcellular location">
    <subcellularLocation>
        <location evidence="1">Membrane</location>
        <topology evidence="1">Multi-pass membrane protein</topology>
    </subcellularLocation>
</comment>
<dbReference type="Pfam" id="PF01545">
    <property type="entry name" value="Cation_efflux"/>
    <property type="match status" value="1"/>
</dbReference>
<feature type="transmembrane region" description="Helical" evidence="7">
    <location>
        <begin position="68"/>
        <end position="86"/>
    </location>
</feature>
<dbReference type="Gene3D" id="3.30.70.1350">
    <property type="entry name" value="Cation efflux protein, cytoplasmic domain"/>
    <property type="match status" value="1"/>
</dbReference>
<keyword evidence="5 7" id="KW-1133">Transmembrane helix</keyword>
<dbReference type="InterPro" id="IPR050291">
    <property type="entry name" value="CDF_Transporter"/>
</dbReference>
<keyword evidence="11" id="KW-1185">Reference proteome</keyword>
<accession>A0A290QFG7</accession>
<dbReference type="InterPro" id="IPR036837">
    <property type="entry name" value="Cation_efflux_CTD_sf"/>
</dbReference>
<dbReference type="InterPro" id="IPR058533">
    <property type="entry name" value="Cation_efflux_TM"/>
</dbReference>
<dbReference type="EMBL" id="CP023344">
    <property type="protein sequence ID" value="ATC64078.1"/>
    <property type="molecule type" value="Genomic_DNA"/>
</dbReference>
<dbReference type="PANTHER" id="PTHR43840">
    <property type="entry name" value="MITOCHONDRIAL METAL TRANSPORTER 1-RELATED"/>
    <property type="match status" value="1"/>
</dbReference>
<keyword evidence="6 7" id="KW-0472">Membrane</keyword>
<evidence type="ECO:0000313" key="10">
    <source>
        <dbReference type="EMBL" id="ATC64078.1"/>
    </source>
</evidence>
<dbReference type="InterPro" id="IPR002524">
    <property type="entry name" value="Cation_efflux"/>
</dbReference>
<dbReference type="NCBIfam" id="TIGR01297">
    <property type="entry name" value="CDF"/>
    <property type="match status" value="1"/>
</dbReference>
<feature type="transmembrane region" description="Helical" evidence="7">
    <location>
        <begin position="98"/>
        <end position="117"/>
    </location>
</feature>
<name>A0A290QFG7_9BACT</name>
<keyword evidence="3" id="KW-0813">Transport</keyword>
<evidence type="ECO:0000256" key="5">
    <source>
        <dbReference type="ARBA" id="ARBA00022989"/>
    </source>
</evidence>
<evidence type="ECO:0000256" key="4">
    <source>
        <dbReference type="ARBA" id="ARBA00022692"/>
    </source>
</evidence>
<dbReference type="RefSeq" id="WP_096055710.1">
    <property type="nucleotide sequence ID" value="NZ_CP023344.1"/>
</dbReference>
<dbReference type="AlphaFoldDB" id="A0A290QFG7"/>
<gene>
    <name evidence="10" type="ORF">CMV30_08995</name>
</gene>
<feature type="domain" description="Cation efflux protein cytoplasmic" evidence="9">
    <location>
        <begin position="200"/>
        <end position="276"/>
    </location>
</feature>
<evidence type="ECO:0000313" key="11">
    <source>
        <dbReference type="Proteomes" id="UP000217265"/>
    </source>
</evidence>